<gene>
    <name evidence="1" type="ORF">PLANPX_2304</name>
</gene>
<evidence type="ECO:0000313" key="1">
    <source>
        <dbReference type="EMBL" id="BBO32692.1"/>
    </source>
</evidence>
<keyword evidence="2" id="KW-1185">Reference proteome</keyword>
<sequence length="136" mass="15402">MPHDAESDDSLYDQGIRYFNDCEFFEAHEVWEELWTEYRGPLRKFYQGLIQAAVALHHFGNGNIRGAKKVYLSSRGYLETFQPACRGIDLEAFLGQMDQCFAAVMAATDEFPKLEIEPDLIPEIHLDPALAAAGET</sequence>
<dbReference type="Pfam" id="PF03745">
    <property type="entry name" value="DUF309"/>
    <property type="match status" value="1"/>
</dbReference>
<reference evidence="2" key="1">
    <citation type="submission" date="2019-10" db="EMBL/GenBank/DDBJ databases">
        <title>Lacipirellula parvula gen. nov., sp. nov., representing a lineage of planctomycetes widespread in freshwater anoxic habitats, and description of the family Lacipirellulaceae.</title>
        <authorList>
            <person name="Dedysh S.N."/>
            <person name="Kulichevskaya I.S."/>
            <person name="Beletsky A.V."/>
            <person name="Rakitin A.L."/>
            <person name="Mardanov A.V."/>
            <person name="Ivanova A.A."/>
            <person name="Saltykova V.X."/>
            <person name="Rijpstra W.I.C."/>
            <person name="Sinninghe Damste J.S."/>
            <person name="Ravin N.V."/>
        </authorList>
    </citation>
    <scope>NUCLEOTIDE SEQUENCE [LARGE SCALE GENOMIC DNA]</scope>
    <source>
        <strain evidence="2">PX69</strain>
    </source>
</reference>
<proteinExistence type="predicted"/>
<dbReference type="InterPro" id="IPR023203">
    <property type="entry name" value="TTHA0068_sf"/>
</dbReference>
<protein>
    <recommendedName>
        <fullName evidence="3">DUF309 domain-containing protein</fullName>
    </recommendedName>
</protein>
<dbReference type="KEGG" id="lpav:PLANPX_2304"/>
<dbReference type="Gene3D" id="1.10.3450.10">
    <property type="entry name" value="TTHA0068-like"/>
    <property type="match status" value="1"/>
</dbReference>
<dbReference type="Proteomes" id="UP000326837">
    <property type="component" value="Chromosome"/>
</dbReference>
<evidence type="ECO:0008006" key="3">
    <source>
        <dbReference type="Google" id="ProtNLM"/>
    </source>
</evidence>
<name>A0A5K7X9Z6_9BACT</name>
<dbReference type="InterPro" id="IPR005500">
    <property type="entry name" value="DUF309"/>
</dbReference>
<dbReference type="RefSeq" id="WP_152098613.1">
    <property type="nucleotide sequence ID" value="NZ_AP021861.1"/>
</dbReference>
<dbReference type="PANTHER" id="PTHR34796">
    <property type="entry name" value="EXPRESSED PROTEIN"/>
    <property type="match status" value="1"/>
</dbReference>
<accession>A0A5K7X9Z6</accession>
<dbReference type="EMBL" id="AP021861">
    <property type="protein sequence ID" value="BBO32692.1"/>
    <property type="molecule type" value="Genomic_DNA"/>
</dbReference>
<evidence type="ECO:0000313" key="2">
    <source>
        <dbReference type="Proteomes" id="UP000326837"/>
    </source>
</evidence>
<organism evidence="1 2">
    <name type="scientific">Lacipirellula parvula</name>
    <dbReference type="NCBI Taxonomy" id="2650471"/>
    <lineage>
        <taxon>Bacteria</taxon>
        <taxon>Pseudomonadati</taxon>
        <taxon>Planctomycetota</taxon>
        <taxon>Planctomycetia</taxon>
        <taxon>Pirellulales</taxon>
        <taxon>Lacipirellulaceae</taxon>
        <taxon>Lacipirellula</taxon>
    </lineage>
</organism>
<dbReference type="AlphaFoldDB" id="A0A5K7X9Z6"/>
<dbReference type="SUPFAM" id="SSF140663">
    <property type="entry name" value="TTHA0068-like"/>
    <property type="match status" value="1"/>
</dbReference>
<dbReference type="PANTHER" id="PTHR34796:SF1">
    <property type="entry name" value="EXPRESSED PROTEIN"/>
    <property type="match status" value="1"/>
</dbReference>